<dbReference type="InterPro" id="IPR002829">
    <property type="entry name" value="DUF116"/>
</dbReference>
<gene>
    <name evidence="2" type="ORF">GZ35A2_32</name>
</gene>
<name>Q649H0_UNCAG</name>
<evidence type="ECO:0000256" key="1">
    <source>
        <dbReference type="SAM" id="Phobius"/>
    </source>
</evidence>
<dbReference type="PIRSF" id="PIRSF006594">
    <property type="entry name" value="UCP006594"/>
    <property type="match status" value="1"/>
</dbReference>
<dbReference type="PANTHER" id="PTHR43801">
    <property type="entry name" value="NUCLEOTIDE-BINDING PROTEIN-RELATED"/>
    <property type="match status" value="1"/>
</dbReference>
<evidence type="ECO:0008006" key="3">
    <source>
        <dbReference type="Google" id="ProtNLM"/>
    </source>
</evidence>
<keyword evidence="1" id="KW-1133">Transmembrane helix</keyword>
<keyword evidence="1" id="KW-0472">Membrane</keyword>
<feature type="transmembrane region" description="Helical" evidence="1">
    <location>
        <begin position="12"/>
        <end position="33"/>
    </location>
</feature>
<dbReference type="PANTHER" id="PTHR43801:SF1">
    <property type="entry name" value="POLYPRENYL SYNTHETASE"/>
    <property type="match status" value="1"/>
</dbReference>
<reference evidence="2" key="1">
    <citation type="journal article" date="2004" name="Science">
        <title>Reverse methanogenesis: testing the hypothesis with environmental genomics.</title>
        <authorList>
            <person name="Hallam S.J."/>
            <person name="Putnam N."/>
            <person name="Preston C.M."/>
            <person name="Detter J.C."/>
            <person name="Rokhsar D."/>
            <person name="Richardson P.M."/>
            <person name="DeLong E.F."/>
        </authorList>
    </citation>
    <scope>NUCLEOTIDE SEQUENCE</scope>
</reference>
<dbReference type="EMBL" id="AY714863">
    <property type="protein sequence ID" value="AAU83957.1"/>
    <property type="molecule type" value="Genomic_DNA"/>
</dbReference>
<dbReference type="AlphaFoldDB" id="Q649H0"/>
<accession>Q649H0</accession>
<proteinExistence type="predicted"/>
<organism evidence="2">
    <name type="scientific">Uncultured archaeon GZfos26G2</name>
    <dbReference type="NCBI Taxonomy" id="3386331"/>
    <lineage>
        <taxon>Archaea</taxon>
        <taxon>Methanobacteriati</taxon>
        <taxon>Methanobacteriota</taxon>
        <taxon>Stenosarchaea group</taxon>
        <taxon>Methanomicrobia</taxon>
        <taxon>Candidatus Methanophagales</taxon>
        <taxon>Candidatus Methanophagaceae</taxon>
        <taxon>Candidatus Methanophaga</taxon>
    </lineage>
</organism>
<dbReference type="Pfam" id="PF01976">
    <property type="entry name" value="DUF116"/>
    <property type="match status" value="1"/>
</dbReference>
<evidence type="ECO:0000313" key="2">
    <source>
        <dbReference type="EMBL" id="AAU83957.1"/>
    </source>
</evidence>
<protein>
    <recommendedName>
        <fullName evidence="3">Polyprenyl synthetase</fullName>
    </recommendedName>
</protein>
<sequence length="214" mass="23486">MFMLEAIGRLVVIFAIAFVALIAVALLFCAYTVHTKKIIFPNFVLFIISLLYEPLRRLLSFFHVDPALIDGVSVEIRNALNYPDFACTNMEERVLILPQCIRSTECPAKLSSLDGIHCMECGKCAIGELSASCKELGIKMYISPGGTFTGRILMHCRAKAVVGIACYPNLNEGMLNTKLIGVPSQGVPLTTQGCVNTTVDYEAIINKCKMQISK</sequence>
<reference evidence="2" key="2">
    <citation type="submission" date="2004-08" db="EMBL/GenBank/DDBJ databases">
        <authorList>
            <person name="Putnam N."/>
            <person name="Detter J.C."/>
            <person name="Richardson P.M."/>
            <person name="Rokhsar D."/>
        </authorList>
    </citation>
    <scope>NUCLEOTIDE SEQUENCE</scope>
</reference>
<keyword evidence="1" id="KW-0812">Transmembrane</keyword>
<feature type="transmembrane region" description="Helical" evidence="1">
    <location>
        <begin position="39"/>
        <end position="55"/>
    </location>
</feature>